<keyword evidence="1" id="KW-0472">Membrane</keyword>
<dbReference type="Proteomes" id="UP001642540">
    <property type="component" value="Unassembled WGS sequence"/>
</dbReference>
<name>A0ABP1QCW6_9HEXA</name>
<evidence type="ECO:0008006" key="4">
    <source>
        <dbReference type="Google" id="ProtNLM"/>
    </source>
</evidence>
<protein>
    <recommendedName>
        <fullName evidence="4">Protein quiver</fullName>
    </recommendedName>
</protein>
<reference evidence="2 3" key="1">
    <citation type="submission" date="2024-08" db="EMBL/GenBank/DDBJ databases">
        <authorList>
            <person name="Cucini C."/>
            <person name="Frati F."/>
        </authorList>
    </citation>
    <scope>NUCLEOTIDE SEQUENCE [LARGE SCALE GENOMIC DNA]</scope>
</reference>
<evidence type="ECO:0000256" key="1">
    <source>
        <dbReference type="SAM" id="Phobius"/>
    </source>
</evidence>
<accession>A0ABP1QCW6</accession>
<keyword evidence="1" id="KW-0812">Transmembrane</keyword>
<keyword evidence="1" id="KW-1133">Transmembrane helix</keyword>
<gene>
    <name evidence="2" type="ORF">ODALV1_LOCUS8545</name>
</gene>
<organism evidence="2 3">
    <name type="scientific">Orchesella dallaii</name>
    <dbReference type="NCBI Taxonomy" id="48710"/>
    <lineage>
        <taxon>Eukaryota</taxon>
        <taxon>Metazoa</taxon>
        <taxon>Ecdysozoa</taxon>
        <taxon>Arthropoda</taxon>
        <taxon>Hexapoda</taxon>
        <taxon>Collembola</taxon>
        <taxon>Entomobryomorpha</taxon>
        <taxon>Entomobryoidea</taxon>
        <taxon>Orchesellidae</taxon>
        <taxon>Orchesellinae</taxon>
        <taxon>Orchesella</taxon>
    </lineage>
</organism>
<evidence type="ECO:0000313" key="3">
    <source>
        <dbReference type="Proteomes" id="UP001642540"/>
    </source>
</evidence>
<keyword evidence="3" id="KW-1185">Reference proteome</keyword>
<sequence length="198" mass="22258">MLQTSKALSTFGILGFVVLTLSFMQIVVSLDCYQCSSFSTITSPRDKDELCENLDIDEELKKDLLKPCVKQKPNSNISIEESEMDTGKIPICMTLEYHVFQEYRFNSGEVEHSKVMKRPSYRRMCAFVKAGVEDKCVSRGGVASRYVQCTCNEAGCNDKPFGSKSYLWIYLLTIFLALAAATGTSCFVYQKTGCNFDK</sequence>
<feature type="transmembrane region" description="Helical" evidence="1">
    <location>
        <begin position="167"/>
        <end position="189"/>
    </location>
</feature>
<comment type="caution">
    <text evidence="2">The sequence shown here is derived from an EMBL/GenBank/DDBJ whole genome shotgun (WGS) entry which is preliminary data.</text>
</comment>
<dbReference type="EMBL" id="CAXLJM020000026">
    <property type="protein sequence ID" value="CAL8093624.1"/>
    <property type="molecule type" value="Genomic_DNA"/>
</dbReference>
<evidence type="ECO:0000313" key="2">
    <source>
        <dbReference type="EMBL" id="CAL8093624.1"/>
    </source>
</evidence>
<proteinExistence type="predicted"/>